<protein>
    <submittedName>
        <fullName evidence="1">Uncharacterized protein</fullName>
    </submittedName>
</protein>
<reference evidence="1 2" key="1">
    <citation type="submission" date="2019-01" db="EMBL/GenBank/DDBJ databases">
        <title>Coherence of Microcystis species and biogeography revealed through population genomics.</title>
        <authorList>
            <person name="Perez-Carrascal O.M."/>
            <person name="Terrat Y."/>
            <person name="Giani A."/>
            <person name="Fortin N."/>
            <person name="Tromas N."/>
            <person name="Shapiro B.J."/>
        </authorList>
    </citation>
    <scope>NUCLEOTIDE SEQUENCE [LARGE SCALE GENOMIC DNA]</scope>
    <source>
        <strain evidence="1">Mn_MB_F_20050700_S1D</strain>
    </source>
</reference>
<sequence length="80" mass="8800">MTLRVRNVGCNPTLGYIAGLAGNPRIKSTAGTGISEYSQLLAKDIVTYQDRIAVKEQNLREFLELCVVCCFSRLVSSISF</sequence>
<evidence type="ECO:0000313" key="2">
    <source>
        <dbReference type="Proteomes" id="UP000319191"/>
    </source>
</evidence>
<dbReference type="AlphaFoldDB" id="A0A552J092"/>
<dbReference type="EMBL" id="SFAV01000120">
    <property type="protein sequence ID" value="TRU89168.1"/>
    <property type="molecule type" value="Genomic_DNA"/>
</dbReference>
<organism evidence="1 2">
    <name type="scientific">Microcystis novacekii Mn_MB_F_20050700_S1D</name>
    <dbReference type="NCBI Taxonomy" id="2486266"/>
    <lineage>
        <taxon>Bacteria</taxon>
        <taxon>Bacillati</taxon>
        <taxon>Cyanobacteriota</taxon>
        <taxon>Cyanophyceae</taxon>
        <taxon>Oscillatoriophycideae</taxon>
        <taxon>Chroococcales</taxon>
        <taxon>Microcystaceae</taxon>
        <taxon>Microcystis</taxon>
    </lineage>
</organism>
<name>A0A552J092_9CHRO</name>
<accession>A0A552J092</accession>
<proteinExistence type="predicted"/>
<comment type="caution">
    <text evidence="1">The sequence shown here is derived from an EMBL/GenBank/DDBJ whole genome shotgun (WGS) entry which is preliminary data.</text>
</comment>
<evidence type="ECO:0000313" key="1">
    <source>
        <dbReference type="EMBL" id="TRU89168.1"/>
    </source>
</evidence>
<gene>
    <name evidence="1" type="ORF">EWV54_08990</name>
</gene>
<dbReference type="Proteomes" id="UP000319191">
    <property type="component" value="Unassembled WGS sequence"/>
</dbReference>